<reference evidence="2 3" key="1">
    <citation type="submission" date="2010-10" db="EMBL/GenBank/DDBJ databases">
        <title>The Genome Sequence of Bacteroides eggerthii strain 1_2_48FAA.</title>
        <authorList>
            <consortium name="The Broad Institute Genome Sequencing Platform"/>
            <person name="Ward D."/>
            <person name="Earl A."/>
            <person name="Feldgarden M."/>
            <person name="Young S.K."/>
            <person name="Gargeya S."/>
            <person name="Zeng Q."/>
            <person name="Alvarado L."/>
            <person name="Berlin A."/>
            <person name="Bochicchio J."/>
            <person name="Chapman S.B."/>
            <person name="Chen Z."/>
            <person name="Freedman E."/>
            <person name="Gellesch M."/>
            <person name="Goldberg J."/>
            <person name="Griggs A."/>
            <person name="Gujja S."/>
            <person name="Heilman E."/>
            <person name="Heiman D."/>
            <person name="Howarth C."/>
            <person name="Mehta T."/>
            <person name="Neiman D."/>
            <person name="Pearson M."/>
            <person name="Roberts A."/>
            <person name="Saif S."/>
            <person name="Shea T."/>
            <person name="Shenoy N."/>
            <person name="Sisk P."/>
            <person name="Stolte C."/>
            <person name="Sykes S."/>
            <person name="White J."/>
            <person name="Yandava C."/>
            <person name="Allen-Vercoe E."/>
            <person name="Ambrose C."/>
            <person name="Strauss J."/>
            <person name="Daigneault M."/>
            <person name="Haas B."/>
            <person name="Nusbaum C."/>
            <person name="Birren B."/>
        </authorList>
    </citation>
    <scope>NUCLEOTIDE SEQUENCE [LARGE SCALE GENOMIC DNA]</scope>
    <source>
        <strain evidence="2 3">1_2_48FAA</strain>
    </source>
</reference>
<evidence type="ECO:0008006" key="4">
    <source>
        <dbReference type="Google" id="ProtNLM"/>
    </source>
</evidence>
<keyword evidence="1" id="KW-1133">Transmembrane helix</keyword>
<name>E5X1M9_9BACE</name>
<feature type="transmembrane region" description="Helical" evidence="1">
    <location>
        <begin position="214"/>
        <end position="244"/>
    </location>
</feature>
<feature type="transmembrane region" description="Helical" evidence="1">
    <location>
        <begin position="412"/>
        <end position="433"/>
    </location>
</feature>
<feature type="transmembrane region" description="Helical" evidence="1">
    <location>
        <begin position="353"/>
        <end position="373"/>
    </location>
</feature>
<feature type="transmembrane region" description="Helical" evidence="1">
    <location>
        <begin position="46"/>
        <end position="64"/>
    </location>
</feature>
<feature type="transmembrane region" description="Helical" evidence="1">
    <location>
        <begin position="385"/>
        <end position="405"/>
    </location>
</feature>
<dbReference type="EMBL" id="ACWG01000037">
    <property type="protein sequence ID" value="EFV28912.1"/>
    <property type="molecule type" value="Genomic_DNA"/>
</dbReference>
<dbReference type="RefSeq" id="WP_004294723.1">
    <property type="nucleotide sequence ID" value="NZ_AKBX01000007.1"/>
</dbReference>
<evidence type="ECO:0000313" key="2">
    <source>
        <dbReference type="EMBL" id="EFV28912.1"/>
    </source>
</evidence>
<accession>E5X1M9</accession>
<organism evidence="2 3">
    <name type="scientific">Bacteroides eggerthii 1_2_48FAA</name>
    <dbReference type="NCBI Taxonomy" id="665953"/>
    <lineage>
        <taxon>Bacteria</taxon>
        <taxon>Pseudomonadati</taxon>
        <taxon>Bacteroidota</taxon>
        <taxon>Bacteroidia</taxon>
        <taxon>Bacteroidales</taxon>
        <taxon>Bacteroidaceae</taxon>
        <taxon>Bacteroides</taxon>
    </lineage>
</organism>
<protein>
    <recommendedName>
        <fullName evidence="4">O-antigen polymerase</fullName>
    </recommendedName>
</protein>
<evidence type="ECO:0000313" key="3">
    <source>
        <dbReference type="Proteomes" id="UP000003246"/>
    </source>
</evidence>
<proteinExistence type="predicted"/>
<dbReference type="Proteomes" id="UP000003246">
    <property type="component" value="Unassembled WGS sequence"/>
</dbReference>
<dbReference type="AlphaFoldDB" id="E5X1M9"/>
<dbReference type="HOGENOM" id="CLU_627990_0_0_10"/>
<sequence length="436" mass="50962">MKTIWNIPNWIQVCIIILYRLINEKYYVDYVVPVFSYSGYTNNADSYQYILSWIFLLIMIPFYLKSFKTTDTLWQYLLLFLMCLKIIPLSIMIGKVEYELEYIYLNFIFWILFLGLYSIFPNIKLFSNSYIRKNRNVFNKALSHIIILFVCAVIYVSGRYTGFHLHTSLIDVYDIRFEQRENSYPMVFSYILAASMTLCPLILCLLIDKKKYLLAFIFIFIVYLDFSIAGVKSILFATIAGVILKYYYKAKYKKAFFVYLTIALFVCFSFFDETILYAITPLFLRVFYIPSGQDYEYYTFFNMFEPDLYRNSILRRFGFESPYADTSVDIAVGEYFNPNVEGIRANNGLISEAFANFGMVGCVILPIILVFYIKFVSSCSKGIDETYICLISLLFCNALISAFIPTSILSSGILFMMIFLVCYKATIIESISIQRN</sequence>
<feature type="transmembrane region" description="Helical" evidence="1">
    <location>
        <begin position="187"/>
        <end position="207"/>
    </location>
</feature>
<feature type="transmembrane region" description="Helical" evidence="1">
    <location>
        <begin position="76"/>
        <end position="96"/>
    </location>
</feature>
<keyword evidence="1" id="KW-0472">Membrane</keyword>
<feature type="transmembrane region" description="Helical" evidence="1">
    <location>
        <begin position="141"/>
        <end position="158"/>
    </location>
</feature>
<gene>
    <name evidence="2" type="ORF">HMPREF1016_02836</name>
</gene>
<comment type="caution">
    <text evidence="2">The sequence shown here is derived from an EMBL/GenBank/DDBJ whole genome shotgun (WGS) entry which is preliminary data.</text>
</comment>
<keyword evidence="1" id="KW-0812">Transmembrane</keyword>
<evidence type="ECO:0000256" key="1">
    <source>
        <dbReference type="SAM" id="Phobius"/>
    </source>
</evidence>
<feature type="transmembrane region" description="Helical" evidence="1">
    <location>
        <begin position="256"/>
        <end position="279"/>
    </location>
</feature>
<feature type="transmembrane region" description="Helical" evidence="1">
    <location>
        <begin position="102"/>
        <end position="120"/>
    </location>
</feature>